<proteinExistence type="predicted"/>
<organism evidence="2 3">
    <name type="scientific">Aeropyrum camini SY1 = JCM 12091</name>
    <dbReference type="NCBI Taxonomy" id="1198449"/>
    <lineage>
        <taxon>Archaea</taxon>
        <taxon>Thermoproteota</taxon>
        <taxon>Thermoprotei</taxon>
        <taxon>Desulfurococcales</taxon>
        <taxon>Desulfurococcaceae</taxon>
        <taxon>Aeropyrum</taxon>
    </lineage>
</organism>
<protein>
    <submittedName>
        <fullName evidence="2">Predicted glutamine amidotransferase</fullName>
    </submittedName>
</protein>
<dbReference type="InterPro" id="IPR017932">
    <property type="entry name" value="GATase_2_dom"/>
</dbReference>
<keyword evidence="2" id="KW-0808">Transferase</keyword>
<reference evidence="2 3" key="1">
    <citation type="journal article" date="2013" name="Appl. Environ. Microbiol.">
        <title>Variation of the Virus-Related Elements within Syntenic Genomes of the Hyperthermophilic Archaeon Aeropyrum.</title>
        <authorList>
            <person name="Daifuku T."/>
            <person name="Yoshida T."/>
            <person name="Kitamura T."/>
            <person name="Kawaichi S."/>
            <person name="Inoue T."/>
            <person name="Nomura K."/>
            <person name="Yoshida Y."/>
            <person name="Kuno S."/>
            <person name="Sako Y."/>
        </authorList>
    </citation>
    <scope>NUCLEOTIDE SEQUENCE [LARGE SCALE GENOMIC DNA]</scope>
    <source>
        <strain evidence="2 3">SY1</strain>
    </source>
</reference>
<feature type="domain" description="Glutamine amidotransferase type-2" evidence="1">
    <location>
        <begin position="2"/>
        <end position="292"/>
    </location>
</feature>
<dbReference type="PANTHER" id="PTHR42824:SF1">
    <property type="entry name" value="GLUTAMINE AMIDOTRANSFERASE YAFJ-RELATED"/>
    <property type="match status" value="1"/>
</dbReference>
<dbReference type="AlphaFoldDB" id="U3TG98"/>
<dbReference type="PROSITE" id="PS51278">
    <property type="entry name" value="GATASE_TYPE_2"/>
    <property type="match status" value="1"/>
</dbReference>
<gene>
    <name evidence="2" type="ORF">ACAM_1591</name>
</gene>
<dbReference type="Gene3D" id="3.60.20.10">
    <property type="entry name" value="Glutamine Phosphoribosylpyrophosphate, subunit 1, domain 1"/>
    <property type="match status" value="1"/>
</dbReference>
<dbReference type="Proteomes" id="UP000016887">
    <property type="component" value="Chromosome"/>
</dbReference>
<evidence type="ECO:0000313" key="2">
    <source>
        <dbReference type="EMBL" id="BAN91060.1"/>
    </source>
</evidence>
<dbReference type="eggNOG" id="arCOG03639">
    <property type="taxonomic scope" value="Archaea"/>
</dbReference>
<keyword evidence="3" id="KW-1185">Reference proteome</keyword>
<accession>U3TG98</accession>
<keyword evidence="2" id="KW-0315">Glutamine amidotransferase</keyword>
<dbReference type="KEGG" id="acj:ACAM_1591"/>
<dbReference type="RefSeq" id="WP_022542326.1">
    <property type="nucleotide sequence ID" value="NC_022521.1"/>
</dbReference>
<dbReference type="InterPro" id="IPR029055">
    <property type="entry name" value="Ntn_hydrolases_N"/>
</dbReference>
<dbReference type="SUPFAM" id="SSF56235">
    <property type="entry name" value="N-terminal nucleophile aminohydrolases (Ntn hydrolases)"/>
    <property type="match status" value="1"/>
</dbReference>
<dbReference type="STRING" id="1198449.ACAM_1591"/>
<name>U3TG98_9CREN</name>
<dbReference type="GO" id="GO:0016740">
    <property type="term" value="F:transferase activity"/>
    <property type="evidence" value="ECO:0007669"/>
    <property type="project" value="UniProtKB-KW"/>
</dbReference>
<evidence type="ECO:0000259" key="1">
    <source>
        <dbReference type="PROSITE" id="PS51278"/>
    </source>
</evidence>
<dbReference type="EMBL" id="AP012489">
    <property type="protein sequence ID" value="BAN91060.1"/>
    <property type="molecule type" value="Genomic_DNA"/>
</dbReference>
<dbReference type="PANTHER" id="PTHR42824">
    <property type="entry name" value="GLUTAMINE AMIDOTRANSFERASE"/>
    <property type="match status" value="1"/>
</dbReference>
<dbReference type="GeneID" id="17110781"/>
<evidence type="ECO:0000313" key="3">
    <source>
        <dbReference type="Proteomes" id="UP000016887"/>
    </source>
</evidence>
<dbReference type="Pfam" id="PF13522">
    <property type="entry name" value="GATase_6"/>
    <property type="match status" value="1"/>
</dbReference>
<sequence length="292" mass="31679">MCRLLAGYAWSPEGARLLGRLASLVASAAEYDPYLDRIHDDARHCHGYGFILLSRKGEEGWFAVYERFDAYGGPSDDCSENLEGLRRAASRVGRLLEDAGEAFLIIHARRASRGSPRGTANAHPFAVKAVMRDGVMEFYLAHNGSLEKSSLAASLGVRAEGYTDSHLLALSIAREAELTGEDLSGLLAKHYEHVKTAYNIAVLTLKDSAGRLEPALYLAAGSRDDLGEEVKRYYQHFIFEDSGAAGMASSTVYHLALREGVAGRLGTSFSPAGGGVYRIAPQARGVERLRNL</sequence>